<dbReference type="InterPro" id="IPR036388">
    <property type="entry name" value="WH-like_DNA-bd_sf"/>
</dbReference>
<dbReference type="Pfam" id="PF13545">
    <property type="entry name" value="HTH_Crp_2"/>
    <property type="match status" value="1"/>
</dbReference>
<dbReference type="InterPro" id="IPR012318">
    <property type="entry name" value="HTH_CRP"/>
</dbReference>
<dbReference type="PROSITE" id="PS50042">
    <property type="entry name" value="CNMP_BINDING_3"/>
    <property type="match status" value="1"/>
</dbReference>
<evidence type="ECO:0000313" key="7">
    <source>
        <dbReference type="Proteomes" id="UP001501585"/>
    </source>
</evidence>
<organism evidence="6 7">
    <name type="scientific">Nocardiopsis rhodophaea</name>
    <dbReference type="NCBI Taxonomy" id="280238"/>
    <lineage>
        <taxon>Bacteria</taxon>
        <taxon>Bacillati</taxon>
        <taxon>Actinomycetota</taxon>
        <taxon>Actinomycetes</taxon>
        <taxon>Streptosporangiales</taxon>
        <taxon>Nocardiopsidaceae</taxon>
        <taxon>Nocardiopsis</taxon>
    </lineage>
</organism>
<dbReference type="SMART" id="SM00419">
    <property type="entry name" value="HTH_CRP"/>
    <property type="match status" value="1"/>
</dbReference>
<dbReference type="EMBL" id="BAAAPC010000028">
    <property type="protein sequence ID" value="GAA2014409.1"/>
    <property type="molecule type" value="Genomic_DNA"/>
</dbReference>
<evidence type="ECO:0000259" key="5">
    <source>
        <dbReference type="PROSITE" id="PS51063"/>
    </source>
</evidence>
<dbReference type="InterPro" id="IPR018490">
    <property type="entry name" value="cNMP-bd_dom_sf"/>
</dbReference>
<evidence type="ECO:0000259" key="4">
    <source>
        <dbReference type="PROSITE" id="PS50042"/>
    </source>
</evidence>
<reference evidence="6 7" key="1">
    <citation type="journal article" date="2019" name="Int. J. Syst. Evol. Microbiol.">
        <title>The Global Catalogue of Microorganisms (GCM) 10K type strain sequencing project: providing services to taxonomists for standard genome sequencing and annotation.</title>
        <authorList>
            <consortium name="The Broad Institute Genomics Platform"/>
            <consortium name="The Broad Institute Genome Sequencing Center for Infectious Disease"/>
            <person name="Wu L."/>
            <person name="Ma J."/>
        </authorList>
    </citation>
    <scope>NUCLEOTIDE SEQUENCE [LARGE SCALE GENOMIC DNA]</scope>
    <source>
        <strain evidence="6 7">JCM 15313</strain>
    </source>
</reference>
<keyword evidence="7" id="KW-1185">Reference proteome</keyword>
<evidence type="ECO:0000313" key="6">
    <source>
        <dbReference type="EMBL" id="GAA2014409.1"/>
    </source>
</evidence>
<dbReference type="Proteomes" id="UP001501585">
    <property type="component" value="Unassembled WGS sequence"/>
</dbReference>
<keyword evidence="2" id="KW-0238">DNA-binding</keyword>
<dbReference type="Gene3D" id="1.10.10.10">
    <property type="entry name" value="Winged helix-like DNA-binding domain superfamily/Winged helix DNA-binding domain"/>
    <property type="match status" value="1"/>
</dbReference>
<keyword evidence="1" id="KW-0805">Transcription regulation</keyword>
<accession>A0ABN2TME5</accession>
<dbReference type="SMART" id="SM00100">
    <property type="entry name" value="cNMP"/>
    <property type="match status" value="1"/>
</dbReference>
<dbReference type="InterPro" id="IPR050397">
    <property type="entry name" value="Env_Response_Regulators"/>
</dbReference>
<gene>
    <name evidence="6" type="ORF">GCM10009799_48390</name>
</gene>
<evidence type="ECO:0000256" key="1">
    <source>
        <dbReference type="ARBA" id="ARBA00023015"/>
    </source>
</evidence>
<evidence type="ECO:0000256" key="2">
    <source>
        <dbReference type="ARBA" id="ARBA00023125"/>
    </source>
</evidence>
<evidence type="ECO:0000256" key="3">
    <source>
        <dbReference type="ARBA" id="ARBA00023163"/>
    </source>
</evidence>
<feature type="domain" description="HTH crp-type" evidence="5">
    <location>
        <begin position="167"/>
        <end position="235"/>
    </location>
</feature>
<keyword evidence="3" id="KW-0804">Transcription</keyword>
<feature type="domain" description="Cyclic nucleotide-binding" evidence="4">
    <location>
        <begin position="33"/>
        <end position="153"/>
    </location>
</feature>
<dbReference type="Pfam" id="PF00027">
    <property type="entry name" value="cNMP_binding"/>
    <property type="match status" value="1"/>
</dbReference>
<dbReference type="Gene3D" id="2.60.120.10">
    <property type="entry name" value="Jelly Rolls"/>
    <property type="match status" value="1"/>
</dbReference>
<comment type="caution">
    <text evidence="6">The sequence shown here is derived from an EMBL/GenBank/DDBJ whole genome shotgun (WGS) entry which is preliminary data.</text>
</comment>
<dbReference type="PROSITE" id="PS51063">
    <property type="entry name" value="HTH_CRP_2"/>
    <property type="match status" value="1"/>
</dbReference>
<dbReference type="PANTHER" id="PTHR24567">
    <property type="entry name" value="CRP FAMILY TRANSCRIPTIONAL REGULATORY PROTEIN"/>
    <property type="match status" value="1"/>
</dbReference>
<dbReference type="InterPro" id="IPR014710">
    <property type="entry name" value="RmlC-like_jellyroll"/>
</dbReference>
<dbReference type="InterPro" id="IPR036390">
    <property type="entry name" value="WH_DNA-bd_sf"/>
</dbReference>
<dbReference type="PANTHER" id="PTHR24567:SF74">
    <property type="entry name" value="HTH-TYPE TRANSCRIPTIONAL REGULATOR ARCR"/>
    <property type="match status" value="1"/>
</dbReference>
<dbReference type="InterPro" id="IPR000595">
    <property type="entry name" value="cNMP-bd_dom"/>
</dbReference>
<dbReference type="CDD" id="cd00038">
    <property type="entry name" value="CAP_ED"/>
    <property type="match status" value="1"/>
</dbReference>
<sequence>MKSRKIDVGTAAPSEELWCTMAHDHWCQSEVAVFQDLTDTEMVAIGAQAPTRSIQAGETIYSPRDRAETMYIVKRGRVRLYRVADDGRTVTTGLMGPGAIFGEMELLGLHMGGTWAEALDESALHLMSHDDVRGLLLSDPMVATRIAEQLGARLTQLEQRLVDMACKSVAERTAKTLSTLITPTGSSGQDIRLTHEQLARLTGTTRERTTKALGELADCGLVRLRRGQVVVIDPPGLVAYADGGHRSPAGVV</sequence>
<dbReference type="SUPFAM" id="SSF51206">
    <property type="entry name" value="cAMP-binding domain-like"/>
    <property type="match status" value="1"/>
</dbReference>
<protein>
    <submittedName>
        <fullName evidence="6">Crp/Fnr family transcriptional regulator</fullName>
    </submittedName>
</protein>
<name>A0ABN2TME5_9ACTN</name>
<dbReference type="SUPFAM" id="SSF46785">
    <property type="entry name" value="Winged helix' DNA-binding domain"/>
    <property type="match status" value="1"/>
</dbReference>
<proteinExistence type="predicted"/>